<gene>
    <name evidence="1" type="ORF">GPY61_14805</name>
</gene>
<dbReference type="Pfam" id="PF11253">
    <property type="entry name" value="DUF3052"/>
    <property type="match status" value="1"/>
</dbReference>
<name>A0A7X3G024_9BURK</name>
<organism evidence="1 2">
    <name type="scientific">Massilia cellulosiltytica</name>
    <dbReference type="NCBI Taxonomy" id="2683234"/>
    <lineage>
        <taxon>Bacteria</taxon>
        <taxon>Pseudomonadati</taxon>
        <taxon>Pseudomonadota</taxon>
        <taxon>Betaproteobacteria</taxon>
        <taxon>Burkholderiales</taxon>
        <taxon>Oxalobacteraceae</taxon>
        <taxon>Telluria group</taxon>
        <taxon>Massilia</taxon>
    </lineage>
</organism>
<keyword evidence="2" id="KW-1185">Reference proteome</keyword>
<comment type="caution">
    <text evidence="1">The sequence shown here is derived from an EMBL/GenBank/DDBJ whole genome shotgun (WGS) entry which is preliminary data.</text>
</comment>
<dbReference type="AlphaFoldDB" id="A0A7X3G024"/>
<protein>
    <submittedName>
        <fullName evidence="1">DUF3052 family protein</fullName>
    </submittedName>
</protein>
<dbReference type="InterPro" id="IPR021412">
    <property type="entry name" value="DUF3052"/>
</dbReference>
<sequence length="117" mass="13143">MFLRSAKSMLILNGNVHPGMVSQMPPNLIQSDQEKVDVVLLFAMNRKELEQYFPIAKERLGDKGSLWVAYLKQTASKATDINRDSINAYAKENGITGVAMISIDGDWSALRMKRIEL</sequence>
<dbReference type="Proteomes" id="UP000443353">
    <property type="component" value="Unassembled WGS sequence"/>
</dbReference>
<accession>A0A7X3G024</accession>
<evidence type="ECO:0000313" key="2">
    <source>
        <dbReference type="Proteomes" id="UP000443353"/>
    </source>
</evidence>
<proteinExistence type="predicted"/>
<evidence type="ECO:0000313" key="1">
    <source>
        <dbReference type="EMBL" id="MVW61200.1"/>
    </source>
</evidence>
<reference evidence="1 2" key="1">
    <citation type="submission" date="2019-12" db="EMBL/GenBank/DDBJ databases">
        <authorList>
            <person name="Li C."/>
            <person name="Zhao J."/>
        </authorList>
    </citation>
    <scope>NUCLEOTIDE SEQUENCE [LARGE SCALE GENOMIC DNA]</scope>
    <source>
        <strain evidence="1 2">NEAU-DD11</strain>
    </source>
</reference>
<dbReference type="EMBL" id="WSES01000004">
    <property type="protein sequence ID" value="MVW61200.1"/>
    <property type="molecule type" value="Genomic_DNA"/>
</dbReference>